<dbReference type="Pfam" id="PF12736">
    <property type="entry name" value="CABIT"/>
    <property type="match status" value="1"/>
</dbReference>
<feature type="region of interest" description="Disordered" evidence="1">
    <location>
        <begin position="942"/>
        <end position="1029"/>
    </location>
</feature>
<feature type="compositionally biased region" description="Polar residues" evidence="1">
    <location>
        <begin position="977"/>
        <end position="995"/>
    </location>
</feature>
<feature type="compositionally biased region" description="Basic and acidic residues" evidence="1">
    <location>
        <begin position="848"/>
        <end position="865"/>
    </location>
</feature>
<keyword evidence="4" id="KW-1185">Reference proteome</keyword>
<feature type="compositionally biased region" description="Acidic residues" evidence="1">
    <location>
        <begin position="571"/>
        <end position="588"/>
    </location>
</feature>
<feature type="region of interest" description="Disordered" evidence="1">
    <location>
        <begin position="814"/>
        <end position="877"/>
    </location>
</feature>
<feature type="compositionally biased region" description="Basic and acidic residues" evidence="1">
    <location>
        <begin position="641"/>
        <end position="660"/>
    </location>
</feature>
<feature type="compositionally biased region" description="Basic and acidic residues" evidence="1">
    <location>
        <begin position="386"/>
        <end position="397"/>
    </location>
</feature>
<proteinExistence type="predicted"/>
<evidence type="ECO:0000256" key="1">
    <source>
        <dbReference type="SAM" id="MobiDB-lite"/>
    </source>
</evidence>
<feature type="domain" description="CABIT" evidence="2">
    <location>
        <begin position="30"/>
        <end position="260"/>
    </location>
</feature>
<dbReference type="EMBL" id="RCHS01003313">
    <property type="protein sequence ID" value="RMX42677.1"/>
    <property type="molecule type" value="Genomic_DNA"/>
</dbReference>
<dbReference type="AlphaFoldDB" id="A0A3M6TMR0"/>
<dbReference type="OrthoDB" id="5990603at2759"/>
<feature type="region of interest" description="Disordered" evidence="1">
    <location>
        <begin position="712"/>
        <end position="787"/>
    </location>
</feature>
<feature type="compositionally biased region" description="Polar residues" evidence="1">
    <location>
        <begin position="712"/>
        <end position="736"/>
    </location>
</feature>
<evidence type="ECO:0000259" key="2">
    <source>
        <dbReference type="Pfam" id="PF12736"/>
    </source>
</evidence>
<feature type="compositionally biased region" description="Basic and acidic residues" evidence="1">
    <location>
        <begin position="817"/>
        <end position="830"/>
    </location>
</feature>
<dbReference type="InterPro" id="IPR025946">
    <property type="entry name" value="CABIT_dom"/>
</dbReference>
<feature type="region of interest" description="Disordered" evidence="1">
    <location>
        <begin position="489"/>
        <end position="591"/>
    </location>
</feature>
<dbReference type="Proteomes" id="UP000275408">
    <property type="component" value="Unassembled WGS sequence"/>
</dbReference>
<feature type="region of interest" description="Disordered" evidence="1">
    <location>
        <begin position="641"/>
        <end position="663"/>
    </location>
</feature>
<accession>A0A3M6TMR0</accession>
<reference evidence="3 4" key="1">
    <citation type="journal article" date="2018" name="Sci. Rep.">
        <title>Comparative analysis of the Pocillopora damicornis genome highlights role of immune system in coral evolution.</title>
        <authorList>
            <person name="Cunning R."/>
            <person name="Bay R.A."/>
            <person name="Gillette P."/>
            <person name="Baker A.C."/>
            <person name="Traylor-Knowles N."/>
        </authorList>
    </citation>
    <scope>NUCLEOTIDE SEQUENCE [LARGE SCALE GENOMIC DNA]</scope>
    <source>
        <strain evidence="3">RSMAS</strain>
        <tissue evidence="3">Whole animal</tissue>
    </source>
</reference>
<name>A0A3M6TMR0_POCDA</name>
<organism evidence="3 4">
    <name type="scientific">Pocillopora damicornis</name>
    <name type="common">Cauliflower coral</name>
    <name type="synonym">Millepora damicornis</name>
    <dbReference type="NCBI Taxonomy" id="46731"/>
    <lineage>
        <taxon>Eukaryota</taxon>
        <taxon>Metazoa</taxon>
        <taxon>Cnidaria</taxon>
        <taxon>Anthozoa</taxon>
        <taxon>Hexacorallia</taxon>
        <taxon>Scleractinia</taxon>
        <taxon>Astrocoeniina</taxon>
        <taxon>Pocilloporidae</taxon>
        <taxon>Pocillopora</taxon>
    </lineage>
</organism>
<feature type="compositionally biased region" description="Polar residues" evidence="1">
    <location>
        <begin position="775"/>
        <end position="786"/>
    </location>
</feature>
<feature type="region of interest" description="Disordered" evidence="1">
    <location>
        <begin position="383"/>
        <end position="404"/>
    </location>
</feature>
<sequence>MEKPSLSLPLSSEAHVMSLEEFIARNVSELPQMVQVDKGFCGTSANQSIKTGDVLIIYKVERERKVKAKHSSSGRTLCLPRISDLKLELVSEHSQDEFTTLDAIAKLPSAAFIRIVENVPLFGLLAGDILQISRDPPYLNLSTVRCFIVNLKDPVQVDLPLTLEGRFQVLANHGIFTTDEVLQNCTLPVNVRVVSYGNKAMVDGSSEHPRAKQRSIFGKILVECEIEEEVVYAISTREQNILLMFPSTLDMNVAQCMSRERFTSRWGAEFEKLLEALPNETVLHELSNTNCISFTSDPVKRCSLESLQHFCFPFDCAQGIETTERQVSRVGFEFALDPPSMKKETATKEKGFQKFQPESFSEMKAPPLPPKVALIATRSHASSQEDLTKNFDNKQETEMEENSFETIDKQVVLSEQSLTNDLNDDSLPPSQSCVKLLEDMSQPQEGSKHSDVGDVNCKMQISGDIPYESEEPLFLASFTKRKAYEPSVDRNANVPSDEGLPVERKREQFSVRVLRPAQTGSDLPRREHGALPEATDDPLSSREKEADLDLNFESSEANTNKKHNMQKDEEASSEQSDEENNNFDDLDPDCSKKMFFEHTENDNEISLPSLGAKSKEEHRMNGESTKRKFFQSLTLMPRMFRQDPSRAGRKKEQAPKEKSNSVRIPPRKAASCDNILISSPRDDDFESMTNIKKYLETQAKLDRALVQINRLQNQRSKNLATGTKPKNSNKSVNAQETGLREFESGGSSETENEVEEQNPRNVFPEQTGKERAPHTQANTSEQSSPAPETFALRQATPTWLNQNPREQEISENCEGETYGRRPEIPHDRSPHFAIEPTDAESVMPLDRASQRENGRSHGSSRRENDENGPNPGDSNETCWSYRTHFTSTFGVELNECEMKSELKKTIQQTKWTTDELMELIEILRRKLLEVNRVPYVNLAPSQERQRSLSEDLVNAHGPSSFPAPNEITRKDKPPYVNISQASGEPNMASHQNLVQDSRDPFTVKDLKRLPNRSHGKPPIPTPRSTLSSI</sequence>
<gene>
    <name evidence="3" type="ORF">pdam_00011868</name>
</gene>
<comment type="caution">
    <text evidence="3">The sequence shown here is derived from an EMBL/GenBank/DDBJ whole genome shotgun (WGS) entry which is preliminary data.</text>
</comment>
<protein>
    <recommendedName>
        <fullName evidence="2">CABIT domain-containing protein</fullName>
    </recommendedName>
</protein>
<evidence type="ECO:0000313" key="3">
    <source>
        <dbReference type="EMBL" id="RMX42677.1"/>
    </source>
</evidence>
<evidence type="ECO:0000313" key="4">
    <source>
        <dbReference type="Proteomes" id="UP000275408"/>
    </source>
</evidence>
<feature type="compositionally biased region" description="Basic and acidic residues" evidence="1">
    <location>
        <begin position="996"/>
        <end position="1008"/>
    </location>
</feature>